<accession>A0A2N5T437</accession>
<proteinExistence type="predicted"/>
<reference evidence="2 3" key="1">
    <citation type="submission" date="2017-11" db="EMBL/GenBank/DDBJ databases">
        <title>De novo assembly and phasing of dikaryotic genomes from two isolates of Puccinia coronata f. sp. avenae, the causal agent of oat crown rust.</title>
        <authorList>
            <person name="Miller M.E."/>
            <person name="Zhang Y."/>
            <person name="Omidvar V."/>
            <person name="Sperschneider J."/>
            <person name="Schwessinger B."/>
            <person name="Raley C."/>
            <person name="Palmer J.M."/>
            <person name="Garnica D."/>
            <person name="Upadhyaya N."/>
            <person name="Rathjen J."/>
            <person name="Taylor J.M."/>
            <person name="Park R.F."/>
            <person name="Dodds P.N."/>
            <person name="Hirsch C.D."/>
            <person name="Kianian S.F."/>
            <person name="Figueroa M."/>
        </authorList>
    </citation>
    <scope>NUCLEOTIDE SEQUENCE [LARGE SCALE GENOMIC DNA]</scope>
    <source>
        <strain evidence="2">12NC29</strain>
    </source>
</reference>
<dbReference type="Proteomes" id="UP000235388">
    <property type="component" value="Unassembled WGS sequence"/>
</dbReference>
<dbReference type="EMBL" id="PGCJ01000800">
    <property type="protein sequence ID" value="PLW20250.1"/>
    <property type="molecule type" value="Genomic_DNA"/>
</dbReference>
<evidence type="ECO:0000313" key="3">
    <source>
        <dbReference type="Proteomes" id="UP000235388"/>
    </source>
</evidence>
<evidence type="ECO:0000256" key="1">
    <source>
        <dbReference type="SAM" id="MobiDB-lite"/>
    </source>
</evidence>
<gene>
    <name evidence="2" type="ORF">PCANC_07455</name>
</gene>
<protein>
    <submittedName>
        <fullName evidence="2">Uncharacterized protein</fullName>
    </submittedName>
</protein>
<dbReference type="AlphaFoldDB" id="A0A2N5T437"/>
<comment type="caution">
    <text evidence="2">The sequence shown here is derived from an EMBL/GenBank/DDBJ whole genome shotgun (WGS) entry which is preliminary data.</text>
</comment>
<sequence>MGGDSVASSNVNRNTRQPAIFNLHNPHHLLNGNNHPESKSHQSCSPQSTLAILSINSVKSMHSQCHCCAHGGKLGAASGPLVAKMIPADKEKSLYRRLTPTQPGKEVAGVKSSACSKHGYNTKKNMEFAFGMESINGKTRPNRGSLQTYTQVGSTVGTRKIAVEKFLDGCKFENKLAEADGCSTIWLTKVLFRAFGRDEENGSMHIDNWDLNKEKGSN</sequence>
<keyword evidence="3" id="KW-1185">Reference proteome</keyword>
<organism evidence="2 3">
    <name type="scientific">Puccinia coronata f. sp. avenae</name>
    <dbReference type="NCBI Taxonomy" id="200324"/>
    <lineage>
        <taxon>Eukaryota</taxon>
        <taxon>Fungi</taxon>
        <taxon>Dikarya</taxon>
        <taxon>Basidiomycota</taxon>
        <taxon>Pucciniomycotina</taxon>
        <taxon>Pucciniomycetes</taxon>
        <taxon>Pucciniales</taxon>
        <taxon>Pucciniaceae</taxon>
        <taxon>Puccinia</taxon>
    </lineage>
</organism>
<name>A0A2N5T437_9BASI</name>
<feature type="region of interest" description="Disordered" evidence="1">
    <location>
        <begin position="24"/>
        <end position="44"/>
    </location>
</feature>
<feature type="compositionally biased region" description="Low complexity" evidence="1">
    <location>
        <begin position="24"/>
        <end position="35"/>
    </location>
</feature>
<evidence type="ECO:0000313" key="2">
    <source>
        <dbReference type="EMBL" id="PLW20250.1"/>
    </source>
</evidence>